<name>A0A6A3Z5Y8_9STRA</name>
<gene>
    <name evidence="1" type="ORF">PF002_g13120</name>
</gene>
<proteinExistence type="predicted"/>
<evidence type="ECO:0000313" key="2">
    <source>
        <dbReference type="Proteomes" id="UP000440367"/>
    </source>
</evidence>
<dbReference type="AlphaFoldDB" id="A0A6A3Z5Y8"/>
<accession>A0A6A3Z5Y8</accession>
<dbReference type="EMBL" id="QXGD01000652">
    <property type="protein sequence ID" value="KAE9230119.1"/>
    <property type="molecule type" value="Genomic_DNA"/>
</dbReference>
<evidence type="ECO:0000313" key="1">
    <source>
        <dbReference type="EMBL" id="KAE9230119.1"/>
    </source>
</evidence>
<reference evidence="1 2" key="1">
    <citation type="submission" date="2018-08" db="EMBL/GenBank/DDBJ databases">
        <title>Genomic investigation of the strawberry pathogen Phytophthora fragariae indicates pathogenicity is determined by transcriptional variation in three key races.</title>
        <authorList>
            <person name="Adams T.M."/>
            <person name="Armitage A.D."/>
            <person name="Sobczyk M.K."/>
            <person name="Bates H.J."/>
            <person name="Dunwell J.M."/>
            <person name="Nellist C.F."/>
            <person name="Harrison R.J."/>
        </authorList>
    </citation>
    <scope>NUCLEOTIDE SEQUENCE [LARGE SCALE GENOMIC DNA]</scope>
    <source>
        <strain evidence="1 2">BC-1</strain>
    </source>
</reference>
<sequence length="123" mass="14010">MPQDPNGPSTPPPRRVVTQEERQCVLTAYESCDEWLTVAKYNNMSRVFQRLQSQVKAYLETHGKQIFEQGAFRSLTEARPTLLEDAASSSIHCIHRHLGISMVLHCQRALAVAFKMEDMQYGT</sequence>
<comment type="caution">
    <text evidence="1">The sequence shown here is derived from an EMBL/GenBank/DDBJ whole genome shotgun (WGS) entry which is preliminary data.</text>
</comment>
<dbReference type="Proteomes" id="UP000440367">
    <property type="component" value="Unassembled WGS sequence"/>
</dbReference>
<protein>
    <submittedName>
        <fullName evidence="1">Uncharacterized protein</fullName>
    </submittedName>
</protein>
<organism evidence="1 2">
    <name type="scientific">Phytophthora fragariae</name>
    <dbReference type="NCBI Taxonomy" id="53985"/>
    <lineage>
        <taxon>Eukaryota</taxon>
        <taxon>Sar</taxon>
        <taxon>Stramenopiles</taxon>
        <taxon>Oomycota</taxon>
        <taxon>Peronosporomycetes</taxon>
        <taxon>Peronosporales</taxon>
        <taxon>Peronosporaceae</taxon>
        <taxon>Phytophthora</taxon>
    </lineage>
</organism>